<evidence type="ECO:0000313" key="2">
    <source>
        <dbReference type="Proteomes" id="UP000060602"/>
    </source>
</evidence>
<dbReference type="Proteomes" id="UP000060602">
    <property type="component" value="Chromosome"/>
</dbReference>
<proteinExistence type="predicted"/>
<accession>A0A109XWW2</accession>
<gene>
    <name evidence="1" type="ORF">AL504_17620</name>
</gene>
<dbReference type="RefSeq" id="WP_061072720.1">
    <property type="nucleotide sequence ID" value="NZ_CP014060.2"/>
</dbReference>
<reference evidence="2" key="1">
    <citation type="submission" date="2015-12" db="EMBL/GenBank/DDBJ databases">
        <title>FDA dAtabase for Regulatory Grade micrObial Sequences (FDA-ARGOS): Supporting development and validation of Infectious Disease Dx tests.</title>
        <authorList>
            <person name="Case J."/>
            <person name="Tallon L."/>
            <person name="Sadzewicz L."/>
            <person name="Sengamalay N."/>
            <person name="Ott S."/>
            <person name="Godinez A."/>
            <person name="Nagaraj S."/>
            <person name="Nadendla S."/>
            <person name="Sichtig H."/>
        </authorList>
    </citation>
    <scope>NUCLEOTIDE SEQUENCE [LARGE SCALE GENOMIC DNA]</scope>
    <source>
        <strain evidence="2">FDAARGOS_147</strain>
    </source>
</reference>
<name>A0A109XWW2_ALCXX</name>
<sequence>MRTHANTPYVEMIATHLNAPYGPVVTPADVAAALRSGDLSSVPGDDLAKELLASMFIELEPELIGRACYEAGVRLEEAQALYQQARAQFGLPKVARWEDALEGVL</sequence>
<organism evidence="1 2">
    <name type="scientific">Alcaligenes xylosoxydans xylosoxydans</name>
    <name type="common">Achromobacter xylosoxidans</name>
    <dbReference type="NCBI Taxonomy" id="85698"/>
    <lineage>
        <taxon>Bacteria</taxon>
        <taxon>Pseudomonadati</taxon>
        <taxon>Pseudomonadota</taxon>
        <taxon>Betaproteobacteria</taxon>
        <taxon>Burkholderiales</taxon>
        <taxon>Alcaligenaceae</taxon>
        <taxon>Achromobacter</taxon>
    </lineage>
</organism>
<evidence type="ECO:0000313" key="1">
    <source>
        <dbReference type="EMBL" id="AMG37658.1"/>
    </source>
</evidence>
<dbReference type="EMBL" id="CP014060">
    <property type="protein sequence ID" value="AMG37658.1"/>
    <property type="molecule type" value="Genomic_DNA"/>
</dbReference>
<dbReference type="AlphaFoldDB" id="A0A109XWW2"/>
<protein>
    <submittedName>
        <fullName evidence="1">Uncharacterized protein</fullName>
    </submittedName>
</protein>